<name>A0ABP7H992_9FLAO</name>
<feature type="domain" description="Deacetylase sirtuin-type" evidence="5">
    <location>
        <begin position="1"/>
        <end position="224"/>
    </location>
</feature>
<gene>
    <name evidence="6" type="ORF">GCM10022271_19450</name>
</gene>
<dbReference type="InterPro" id="IPR027546">
    <property type="entry name" value="Sirtuin_class_III"/>
</dbReference>
<dbReference type="Gene3D" id="3.30.1600.10">
    <property type="entry name" value="SIR2/SIRT2 'Small Domain"/>
    <property type="match status" value="1"/>
</dbReference>
<dbReference type="InterPro" id="IPR050134">
    <property type="entry name" value="NAD-dep_sirtuin_deacylases"/>
</dbReference>
<dbReference type="PANTHER" id="PTHR11085">
    <property type="entry name" value="NAD-DEPENDENT PROTEIN DEACYLASE SIRTUIN-5, MITOCHONDRIAL-RELATED"/>
    <property type="match status" value="1"/>
</dbReference>
<dbReference type="EMBL" id="BAABBI010000002">
    <property type="protein sequence ID" value="GAA3787012.1"/>
    <property type="molecule type" value="Genomic_DNA"/>
</dbReference>
<dbReference type="SUPFAM" id="SSF52467">
    <property type="entry name" value="DHS-like NAD/FAD-binding domain"/>
    <property type="match status" value="1"/>
</dbReference>
<dbReference type="Pfam" id="PF02146">
    <property type="entry name" value="SIR2"/>
    <property type="match status" value="1"/>
</dbReference>
<comment type="caution">
    <text evidence="6">The sequence shown here is derived from an EMBL/GenBank/DDBJ whole genome shotgun (WGS) entry which is preliminary data.</text>
</comment>
<dbReference type="Gene3D" id="3.40.50.1220">
    <property type="entry name" value="TPP-binding domain"/>
    <property type="match status" value="1"/>
</dbReference>
<evidence type="ECO:0000256" key="2">
    <source>
        <dbReference type="ARBA" id="ARBA00022679"/>
    </source>
</evidence>
<dbReference type="InterPro" id="IPR003000">
    <property type="entry name" value="Sirtuin"/>
</dbReference>
<keyword evidence="7" id="KW-1185">Reference proteome</keyword>
<protein>
    <recommendedName>
        <fullName evidence="1">protein acetyllysine N-acetyltransferase</fullName>
        <ecNumber evidence="1">2.3.1.286</ecNumber>
    </recommendedName>
</protein>
<comment type="caution">
    <text evidence="4">Lacks conserved residue(s) required for the propagation of feature annotation.</text>
</comment>
<evidence type="ECO:0000259" key="5">
    <source>
        <dbReference type="PROSITE" id="PS50305"/>
    </source>
</evidence>
<accession>A0ABP7H992</accession>
<dbReference type="EC" id="2.3.1.286" evidence="1"/>
<evidence type="ECO:0000256" key="3">
    <source>
        <dbReference type="ARBA" id="ARBA00023027"/>
    </source>
</evidence>
<dbReference type="InterPro" id="IPR026591">
    <property type="entry name" value="Sirtuin_cat_small_dom_sf"/>
</dbReference>
<keyword evidence="2" id="KW-0808">Transferase</keyword>
<dbReference type="Proteomes" id="UP001501456">
    <property type="component" value="Unassembled WGS sequence"/>
</dbReference>
<dbReference type="InterPro" id="IPR029035">
    <property type="entry name" value="DHS-like_NAD/FAD-binding_dom"/>
</dbReference>
<dbReference type="RefSeq" id="WP_344729942.1">
    <property type="nucleotide sequence ID" value="NZ_BAABBI010000002.1"/>
</dbReference>
<reference evidence="7" key="1">
    <citation type="journal article" date="2019" name="Int. J. Syst. Evol. Microbiol.">
        <title>The Global Catalogue of Microorganisms (GCM) 10K type strain sequencing project: providing services to taxonomists for standard genome sequencing and annotation.</title>
        <authorList>
            <consortium name="The Broad Institute Genomics Platform"/>
            <consortium name="The Broad Institute Genome Sequencing Center for Infectious Disease"/>
            <person name="Wu L."/>
            <person name="Ma J."/>
        </authorList>
    </citation>
    <scope>NUCLEOTIDE SEQUENCE [LARGE SCALE GENOMIC DNA]</scope>
    <source>
        <strain evidence="7">JCM 17525</strain>
    </source>
</reference>
<evidence type="ECO:0000256" key="1">
    <source>
        <dbReference type="ARBA" id="ARBA00012928"/>
    </source>
</evidence>
<dbReference type="PROSITE" id="PS50305">
    <property type="entry name" value="SIRTUIN"/>
    <property type="match status" value="1"/>
</dbReference>
<organism evidence="6 7">
    <name type="scientific">Corallibacter vietnamensis</name>
    <dbReference type="NCBI Taxonomy" id="904130"/>
    <lineage>
        <taxon>Bacteria</taxon>
        <taxon>Pseudomonadati</taxon>
        <taxon>Bacteroidota</taxon>
        <taxon>Flavobacteriia</taxon>
        <taxon>Flavobacteriales</taxon>
        <taxon>Flavobacteriaceae</taxon>
        <taxon>Corallibacter</taxon>
    </lineage>
</organism>
<dbReference type="PANTHER" id="PTHR11085:SF4">
    <property type="entry name" value="NAD-DEPENDENT PROTEIN DEACYLASE"/>
    <property type="match status" value="1"/>
</dbReference>
<evidence type="ECO:0000313" key="6">
    <source>
        <dbReference type="EMBL" id="GAA3787012.1"/>
    </source>
</evidence>
<evidence type="ECO:0000313" key="7">
    <source>
        <dbReference type="Proteomes" id="UP001501456"/>
    </source>
</evidence>
<evidence type="ECO:0000256" key="4">
    <source>
        <dbReference type="PROSITE-ProRule" id="PRU00236"/>
    </source>
</evidence>
<keyword evidence="3" id="KW-0520">NAD</keyword>
<dbReference type="CDD" id="cd01412">
    <property type="entry name" value="SIRT5_Af1_CobB"/>
    <property type="match status" value="1"/>
</dbReference>
<dbReference type="InterPro" id="IPR026590">
    <property type="entry name" value="Ssirtuin_cat_dom"/>
</dbReference>
<sequence>MKHIVVLTGAGMSAESGIKTFRDADGLWEGHDVMEVASPQGFSKNPELVLDFYNQRRRQLFEVTPNQAHIDLAKLEQQYKVTIITQNVDDLHERAESTNIVHLHGELLKARSTYNEHDITNWKTDLVLGDVCKQGYQMRPHIVWFGEAVPMIEKAIDICETADILMIIGTSMQVYPAASLMHYVPENTPTYFIDPKPAMSSNKNIVVVPETATIGVKKVIDTFL</sequence>
<proteinExistence type="predicted"/>